<evidence type="ECO:0000313" key="1">
    <source>
        <dbReference type="EMBL" id="CAI9938845.1"/>
    </source>
</evidence>
<reference evidence="1" key="1">
    <citation type="submission" date="2023-06" db="EMBL/GenBank/DDBJ databases">
        <authorList>
            <person name="Kurt Z."/>
        </authorList>
    </citation>
    <scope>NUCLEOTIDE SEQUENCE</scope>
</reference>
<sequence length="107" mass="12984">MYYSLVQQLKLVFIDSPLHNQTAHKEYSYSHIITQKSKTNSREESCWFLRDQWFRKERKCDDQRKRVTSIDVIYGVMFSLYLGVRKRLSLLQLKNYKLYFEAMDGVM</sequence>
<comment type="caution">
    <text evidence="1">The sequence shown here is derived from an EMBL/GenBank/DDBJ whole genome shotgun (WGS) entry which is preliminary data.</text>
</comment>
<reference evidence="2 3" key="2">
    <citation type="submission" date="2024-07" db="EMBL/GenBank/DDBJ databases">
        <authorList>
            <person name="Akdeniz Z."/>
        </authorList>
    </citation>
    <scope>NUCLEOTIDE SEQUENCE [LARGE SCALE GENOMIC DNA]</scope>
</reference>
<evidence type="ECO:0000313" key="3">
    <source>
        <dbReference type="Proteomes" id="UP001642409"/>
    </source>
</evidence>
<proteinExistence type="predicted"/>
<dbReference type="EMBL" id="CAXDID020000158">
    <property type="protein sequence ID" value="CAL6043771.1"/>
    <property type="molecule type" value="Genomic_DNA"/>
</dbReference>
<keyword evidence="3" id="KW-1185">Reference proteome</keyword>
<protein>
    <submittedName>
        <fullName evidence="2">Hypothetical_protein</fullName>
    </submittedName>
</protein>
<accession>A0AA86U1V4</accession>
<dbReference type="AlphaFoldDB" id="A0AA86U1V4"/>
<gene>
    <name evidence="1" type="ORF">HINF_LOCUS26490</name>
    <name evidence="2" type="ORF">HINF_LOCUS40235</name>
</gene>
<dbReference type="Proteomes" id="UP001642409">
    <property type="component" value="Unassembled WGS sequence"/>
</dbReference>
<organism evidence="1">
    <name type="scientific">Hexamita inflata</name>
    <dbReference type="NCBI Taxonomy" id="28002"/>
    <lineage>
        <taxon>Eukaryota</taxon>
        <taxon>Metamonada</taxon>
        <taxon>Diplomonadida</taxon>
        <taxon>Hexamitidae</taxon>
        <taxon>Hexamitinae</taxon>
        <taxon>Hexamita</taxon>
    </lineage>
</organism>
<name>A0AA86U1V4_9EUKA</name>
<evidence type="ECO:0000313" key="2">
    <source>
        <dbReference type="EMBL" id="CAL6043771.1"/>
    </source>
</evidence>
<dbReference type="EMBL" id="CATOUU010000657">
    <property type="protein sequence ID" value="CAI9938845.1"/>
    <property type="molecule type" value="Genomic_DNA"/>
</dbReference>